<dbReference type="InterPro" id="IPR009001">
    <property type="entry name" value="Transl_elong_EF1A/Init_IF2_C"/>
</dbReference>
<keyword evidence="3" id="KW-0963">Cytoplasm</keyword>
<evidence type="ECO:0000256" key="10">
    <source>
        <dbReference type="ARBA" id="ARBA00074866"/>
    </source>
</evidence>
<feature type="domain" description="Tr-type G" evidence="11">
    <location>
        <begin position="97"/>
        <end position="323"/>
    </location>
</feature>
<evidence type="ECO:0000256" key="9">
    <source>
        <dbReference type="ARBA" id="ARBA00063537"/>
    </source>
</evidence>
<evidence type="ECO:0000256" key="1">
    <source>
        <dbReference type="ARBA" id="ARBA00004496"/>
    </source>
</evidence>
<dbReference type="AlphaFoldDB" id="A0A1E4SJ67"/>
<evidence type="ECO:0000259" key="11">
    <source>
        <dbReference type="PROSITE" id="PS51722"/>
    </source>
</evidence>
<comment type="similarity">
    <text evidence="2">Belongs to the TRAFAC class translation factor GTPase superfamily. Classic translation factor GTPase family. EF-Tu/EF-1A subfamily.</text>
</comment>
<evidence type="ECO:0000256" key="3">
    <source>
        <dbReference type="ARBA" id="ARBA00022490"/>
    </source>
</evidence>
<dbReference type="PRINTS" id="PR00315">
    <property type="entry name" value="ELONGATNFCT"/>
</dbReference>
<reference evidence="13" key="1">
    <citation type="submission" date="2016-05" db="EMBL/GenBank/DDBJ databases">
        <title>Comparative genomics of biotechnologically important yeasts.</title>
        <authorList>
            <consortium name="DOE Joint Genome Institute"/>
            <person name="Riley R."/>
            <person name="Haridas S."/>
            <person name="Wolfe K.H."/>
            <person name="Lopes M.R."/>
            <person name="Hittinger C.T."/>
            <person name="Goker M."/>
            <person name="Salamov A."/>
            <person name="Wisecaver J."/>
            <person name="Long T.M."/>
            <person name="Aerts A.L."/>
            <person name="Barry K."/>
            <person name="Choi C."/>
            <person name="Clum A."/>
            <person name="Coughlan A.Y."/>
            <person name="Deshpande S."/>
            <person name="Douglass A.P."/>
            <person name="Hanson S.J."/>
            <person name="Klenk H.-P."/>
            <person name="Labutti K."/>
            <person name="Lapidus A."/>
            <person name="Lindquist E."/>
            <person name="Lipzen A."/>
            <person name="Meier-Kolthoff J.P."/>
            <person name="Ohm R.A."/>
            <person name="Otillar R.P."/>
            <person name="Pangilinan J."/>
            <person name="Peng Y."/>
            <person name="Rokas A."/>
            <person name="Rosa C.A."/>
            <person name="Scheuner C."/>
            <person name="Sibirny A.A."/>
            <person name="Slot J.C."/>
            <person name="Stielow J.B."/>
            <person name="Sun H."/>
            <person name="Kurtzman C.P."/>
            <person name="Blackwell M."/>
            <person name="Grigoriev I.V."/>
            <person name="Jeffries T.W."/>
        </authorList>
    </citation>
    <scope>NUCLEOTIDE SEQUENCE [LARGE SCALE GENOMIC DNA]</scope>
    <source>
        <strain evidence="13">NRRL Y-17324</strain>
    </source>
</reference>
<keyword evidence="5" id="KW-0378">Hydrolase</keyword>
<evidence type="ECO:0000256" key="7">
    <source>
        <dbReference type="ARBA" id="ARBA00023134"/>
    </source>
</evidence>
<evidence type="ECO:0000256" key="2">
    <source>
        <dbReference type="ARBA" id="ARBA00007249"/>
    </source>
</evidence>
<dbReference type="Gene3D" id="2.40.30.10">
    <property type="entry name" value="Translation factors"/>
    <property type="match status" value="2"/>
</dbReference>
<dbReference type="GO" id="GO:0072344">
    <property type="term" value="P:rescue of stalled ribosome"/>
    <property type="evidence" value="ECO:0007669"/>
    <property type="project" value="EnsemblFungi"/>
</dbReference>
<dbReference type="SUPFAM" id="SSF50465">
    <property type="entry name" value="EF-Tu/eEF-1alpha/eIF2-gamma C-terminal domain"/>
    <property type="match status" value="1"/>
</dbReference>
<evidence type="ECO:0000256" key="6">
    <source>
        <dbReference type="ARBA" id="ARBA00022917"/>
    </source>
</evidence>
<dbReference type="Proteomes" id="UP000094285">
    <property type="component" value="Unassembled WGS sequence"/>
</dbReference>
<keyword evidence="6" id="KW-0648">Protein biosynthesis</keyword>
<comment type="catalytic activity">
    <reaction evidence="8">
        <text>GTP + H2O = GDP + phosphate + H(+)</text>
        <dbReference type="Rhea" id="RHEA:19669"/>
        <dbReference type="ChEBI" id="CHEBI:15377"/>
        <dbReference type="ChEBI" id="CHEBI:15378"/>
        <dbReference type="ChEBI" id="CHEBI:37565"/>
        <dbReference type="ChEBI" id="CHEBI:43474"/>
        <dbReference type="ChEBI" id="CHEBI:58189"/>
    </reaction>
    <physiologicalReaction direction="left-to-right" evidence="8">
        <dbReference type="Rhea" id="RHEA:19670"/>
    </physiologicalReaction>
</comment>
<dbReference type="FunFam" id="3.40.50.300:FF:000204">
    <property type="entry name" value="Translation elongation factor Tu"/>
    <property type="match status" value="1"/>
</dbReference>
<evidence type="ECO:0000256" key="4">
    <source>
        <dbReference type="ARBA" id="ARBA00022741"/>
    </source>
</evidence>
<dbReference type="PANTHER" id="PTHR23115">
    <property type="entry name" value="TRANSLATION FACTOR"/>
    <property type="match status" value="1"/>
</dbReference>
<dbReference type="PROSITE" id="PS51722">
    <property type="entry name" value="G_TR_2"/>
    <property type="match status" value="1"/>
</dbReference>
<name>A0A1E4SJ67_9ASCO</name>
<keyword evidence="7" id="KW-0342">GTP-binding</keyword>
<protein>
    <recommendedName>
        <fullName evidence="10">Elongation factor 1 alpha-like protein</fullName>
    </recommendedName>
</protein>
<dbReference type="InterPro" id="IPR027417">
    <property type="entry name" value="P-loop_NTPase"/>
</dbReference>
<dbReference type="SUPFAM" id="SSF50447">
    <property type="entry name" value="Translation proteins"/>
    <property type="match status" value="1"/>
</dbReference>
<keyword evidence="4" id="KW-0547">Nucleotide-binding</keyword>
<evidence type="ECO:0000256" key="8">
    <source>
        <dbReference type="ARBA" id="ARBA00049117"/>
    </source>
</evidence>
<dbReference type="InterPro" id="IPR000795">
    <property type="entry name" value="T_Tr_GTP-bd_dom"/>
</dbReference>
<dbReference type="GO" id="GO:0005737">
    <property type="term" value="C:cytoplasm"/>
    <property type="evidence" value="ECO:0007669"/>
    <property type="project" value="UniProtKB-SubCell"/>
</dbReference>
<dbReference type="GO" id="GO:0005525">
    <property type="term" value="F:GTP binding"/>
    <property type="evidence" value="ECO:0007669"/>
    <property type="project" value="UniProtKB-KW"/>
</dbReference>
<dbReference type="CDD" id="cd01883">
    <property type="entry name" value="EF1_alpha"/>
    <property type="match status" value="1"/>
</dbReference>
<dbReference type="Gene3D" id="3.40.50.300">
    <property type="entry name" value="P-loop containing nucleotide triphosphate hydrolases"/>
    <property type="match status" value="1"/>
</dbReference>
<dbReference type="GO" id="GO:0070651">
    <property type="term" value="P:nonfunctional rRNA decay"/>
    <property type="evidence" value="ECO:0007669"/>
    <property type="project" value="EnsemblFungi"/>
</dbReference>
<proteinExistence type="inferred from homology"/>
<evidence type="ECO:0000256" key="5">
    <source>
        <dbReference type="ARBA" id="ARBA00022801"/>
    </source>
</evidence>
<evidence type="ECO:0000313" key="13">
    <source>
        <dbReference type="Proteomes" id="UP000094285"/>
    </source>
</evidence>
<dbReference type="GeneID" id="30985848"/>
<gene>
    <name evidence="12" type="ORF">CANTADRAFT_90560</name>
</gene>
<dbReference type="FunFam" id="2.40.30.10:FF:000070">
    <property type="entry name" value="Translation elongation factor EF-1 subunit"/>
    <property type="match status" value="1"/>
</dbReference>
<dbReference type="GO" id="GO:0003924">
    <property type="term" value="F:GTPase activity"/>
    <property type="evidence" value="ECO:0007669"/>
    <property type="project" value="EnsemblFungi"/>
</dbReference>
<comment type="subunit">
    <text evidence="9">Component of the Dom34-Hbs1 complex, also named Pelota-HBS1L complex, composed of dom34 and hbs1.</text>
</comment>
<comment type="subcellular location">
    <subcellularLocation>
        <location evidence="1">Cytoplasm</location>
    </subcellularLocation>
</comment>
<dbReference type="Pfam" id="PF00009">
    <property type="entry name" value="GTP_EFTU"/>
    <property type="match status" value="1"/>
</dbReference>
<dbReference type="SUPFAM" id="SSF52540">
    <property type="entry name" value="P-loop containing nucleoside triphosphate hydrolases"/>
    <property type="match status" value="1"/>
</dbReference>
<dbReference type="Pfam" id="PF22594">
    <property type="entry name" value="GTP-eEF1A_C"/>
    <property type="match status" value="1"/>
</dbReference>
<accession>A0A1E4SJ67</accession>
<dbReference type="OrthoDB" id="342024at2759"/>
<dbReference type="GO" id="GO:0045948">
    <property type="term" value="P:positive regulation of translational initiation"/>
    <property type="evidence" value="ECO:0007669"/>
    <property type="project" value="EnsemblFungi"/>
</dbReference>
<dbReference type="InterPro" id="IPR050100">
    <property type="entry name" value="TRAFAC_GTPase_members"/>
</dbReference>
<dbReference type="InterPro" id="IPR009000">
    <property type="entry name" value="Transl_B-barrel_sf"/>
</dbReference>
<dbReference type="GO" id="GO:0043022">
    <property type="term" value="F:ribosome binding"/>
    <property type="evidence" value="ECO:0007669"/>
    <property type="project" value="EnsemblFungi"/>
</dbReference>
<keyword evidence="13" id="KW-1185">Reference proteome</keyword>
<sequence>MDENRSKRRRHDQQLFYPLTNVELNIEKISKAAQNFNGPSPDDKIINAQKAAFEDKLGNLQLSESSEAATKKPVKVTKPTKKLNLEHELSTNKTYSKPHKSFVVIGHVDAGKSTLMGRMLLDFGIVDIKTVNKLVKEAERAGKGSFALAWVMDQTAEERAHGVTVDICATDFETEKTRFTAIDAPGHKDFVPQMIGGVSQADFALLVVDSITGEFEAGFAMDGQTKEHTILAKNLGIERVCVAVNKMDKENWDELRFNSIKSQLLEYLTSDEVGFAADQIDFVPISGLTGENVVKRNSSLEALSWYKGPTLGEYLETVKLSSDINADSISQLLAEDFYLSVHDAIKDKGEIKVSGKISSGVIQVGETIVSAPNDVALQVNGLKSAGKPVDFAVRGELVQMSFKASQIENDTIEVFRIGDLVSKVGSPAKSVKKLTIALHLFNMTKPLLVGSPFVLFRNNCQAPARITKLIEVTSGKKKKKLLHLVSKQTAIVEVEVEGNALPVTKYSDNKILGRVVIRREGVTIGAGTVVDF</sequence>
<dbReference type="GO" id="GO:1990533">
    <property type="term" value="C:Dom34-Hbs1 complex"/>
    <property type="evidence" value="ECO:0007669"/>
    <property type="project" value="EnsemblFungi"/>
</dbReference>
<organism evidence="12 13">
    <name type="scientific">Suhomyces tanzawaensis NRRL Y-17324</name>
    <dbReference type="NCBI Taxonomy" id="984487"/>
    <lineage>
        <taxon>Eukaryota</taxon>
        <taxon>Fungi</taxon>
        <taxon>Dikarya</taxon>
        <taxon>Ascomycota</taxon>
        <taxon>Saccharomycotina</taxon>
        <taxon>Pichiomycetes</taxon>
        <taxon>Debaryomycetaceae</taxon>
        <taxon>Suhomyces</taxon>
    </lineage>
</organism>
<dbReference type="RefSeq" id="XP_020064604.1">
    <property type="nucleotide sequence ID" value="XM_020211712.1"/>
</dbReference>
<dbReference type="GO" id="GO:0070966">
    <property type="term" value="P:nuclear-transcribed mRNA catabolic process, no-go decay"/>
    <property type="evidence" value="ECO:0007669"/>
    <property type="project" value="EnsemblFungi"/>
</dbReference>
<dbReference type="EMBL" id="KV453912">
    <property type="protein sequence ID" value="ODV79482.1"/>
    <property type="molecule type" value="Genomic_DNA"/>
</dbReference>
<dbReference type="InterPro" id="IPR054696">
    <property type="entry name" value="GTP-eEF1A_C"/>
</dbReference>
<evidence type="ECO:0000313" key="12">
    <source>
        <dbReference type="EMBL" id="ODV79482.1"/>
    </source>
</evidence>
<dbReference type="STRING" id="984487.A0A1E4SJ67"/>